<feature type="signal peptide" evidence="1">
    <location>
        <begin position="1"/>
        <end position="24"/>
    </location>
</feature>
<dbReference type="RefSeq" id="WP_116614353.1">
    <property type="nucleotide sequence ID" value="NZ_CAJZAT010000235.1"/>
</dbReference>
<protein>
    <submittedName>
        <fullName evidence="2">Uncharacterized protein DUF4148</fullName>
    </submittedName>
</protein>
<name>A0ABX5K9I4_9BURK</name>
<proteinExistence type="predicted"/>
<keyword evidence="3" id="KW-1185">Reference proteome</keyword>
<accession>A0ABX5K9I4</accession>
<feature type="chain" id="PRO_5046404715" evidence="1">
    <location>
        <begin position="25"/>
        <end position="123"/>
    </location>
</feature>
<comment type="caution">
    <text evidence="2">The sequence shown here is derived from an EMBL/GenBank/DDBJ whole genome shotgun (WGS) entry which is preliminary data.</text>
</comment>
<keyword evidence="1" id="KW-0732">Signal</keyword>
<reference evidence="2 3" key="1">
    <citation type="submission" date="2018-05" db="EMBL/GenBank/DDBJ databases">
        <title>Genomic Encyclopedia of Type Strains, Phase IV (KMG-V): Genome sequencing to study the core and pangenomes of soil and plant-associated prokaryotes.</title>
        <authorList>
            <person name="Whitman W."/>
        </authorList>
    </citation>
    <scope>NUCLEOTIDE SEQUENCE [LARGE SCALE GENOMIC DNA]</scope>
    <source>
        <strain evidence="2 3">SCZa-39</strain>
    </source>
</reference>
<dbReference type="InterPro" id="IPR025421">
    <property type="entry name" value="DUF4148"/>
</dbReference>
<organism evidence="2 3">
    <name type="scientific">Paraburkholderia unamae</name>
    <dbReference type="NCBI Taxonomy" id="219649"/>
    <lineage>
        <taxon>Bacteria</taxon>
        <taxon>Pseudomonadati</taxon>
        <taxon>Pseudomonadota</taxon>
        <taxon>Betaproteobacteria</taxon>
        <taxon>Burkholderiales</taxon>
        <taxon>Burkholderiaceae</taxon>
        <taxon>Paraburkholderia</taxon>
    </lineage>
</organism>
<evidence type="ECO:0000256" key="1">
    <source>
        <dbReference type="SAM" id="SignalP"/>
    </source>
</evidence>
<gene>
    <name evidence="2" type="ORF">C7402_12939</name>
</gene>
<evidence type="ECO:0000313" key="3">
    <source>
        <dbReference type="Proteomes" id="UP000245712"/>
    </source>
</evidence>
<dbReference type="Proteomes" id="UP000245712">
    <property type="component" value="Unassembled WGS sequence"/>
</dbReference>
<dbReference type="Pfam" id="PF13663">
    <property type="entry name" value="DUF4148"/>
    <property type="match status" value="1"/>
</dbReference>
<sequence>MKLAQSFAAAALAALVAVPALSFAQSQQPLTRAEVKAELVQLQKAGYQPAADNTQYPANVQAALARVSAVSAENGAAAAAFGGVEQGATAAGSRAAAHAVSTPSRGDVAGQDVLGLEPIYAHS</sequence>
<dbReference type="EMBL" id="QEOB01000029">
    <property type="protein sequence ID" value="PVX71427.1"/>
    <property type="molecule type" value="Genomic_DNA"/>
</dbReference>
<evidence type="ECO:0000313" key="2">
    <source>
        <dbReference type="EMBL" id="PVX71427.1"/>
    </source>
</evidence>